<name>A0A7M7M771_NASVI</name>
<feature type="coiled-coil region" evidence="1">
    <location>
        <begin position="107"/>
        <end position="134"/>
    </location>
</feature>
<sequence length="160" mass="17667">MNVWIFLIVALHSISGLKLISEAASIANYGKGKYPPLCPFKLCILPSKVNFDVIIGGIADSDHYNVFARPTRNFVINIIYFVMNRNKVTSDDKVVKSDDEVAESAPVTEAIEAIEAIEAEKDNERKQNEAGSSRPKRDICYFKICSMNPPSGSSTTPKPN</sequence>
<evidence type="ECO:0000256" key="1">
    <source>
        <dbReference type="SAM" id="Coils"/>
    </source>
</evidence>
<evidence type="ECO:0000313" key="3">
    <source>
        <dbReference type="EnsemblMetazoa" id="XP_016841072"/>
    </source>
</evidence>
<keyword evidence="2" id="KW-0732">Signal</keyword>
<dbReference type="AlphaFoldDB" id="A0A7M7M771"/>
<feature type="signal peptide" evidence="2">
    <location>
        <begin position="1"/>
        <end position="16"/>
    </location>
</feature>
<feature type="chain" id="PRO_5029653646" evidence="2">
    <location>
        <begin position="17"/>
        <end position="160"/>
    </location>
</feature>
<evidence type="ECO:0000256" key="2">
    <source>
        <dbReference type="SAM" id="SignalP"/>
    </source>
</evidence>
<accession>A0A7M7M771</accession>
<evidence type="ECO:0000313" key="4">
    <source>
        <dbReference type="Proteomes" id="UP000002358"/>
    </source>
</evidence>
<proteinExistence type="predicted"/>
<protein>
    <submittedName>
        <fullName evidence="3">Uncharacterized protein</fullName>
    </submittedName>
</protein>
<dbReference type="Proteomes" id="UP000002358">
    <property type="component" value="Chromosome 5"/>
</dbReference>
<reference evidence="3" key="1">
    <citation type="submission" date="2021-01" db="UniProtKB">
        <authorList>
            <consortium name="EnsemblMetazoa"/>
        </authorList>
    </citation>
    <scope>IDENTIFICATION</scope>
</reference>
<dbReference type="EnsemblMetazoa" id="XM_016985583">
    <property type="protein sequence ID" value="XP_016841072"/>
    <property type="gene ID" value="LOC100678036"/>
</dbReference>
<keyword evidence="1" id="KW-0175">Coiled coil</keyword>
<gene>
    <name evidence="3" type="primary">100678036</name>
</gene>
<organism evidence="3 4">
    <name type="scientific">Nasonia vitripennis</name>
    <name type="common">Parasitic wasp</name>
    <dbReference type="NCBI Taxonomy" id="7425"/>
    <lineage>
        <taxon>Eukaryota</taxon>
        <taxon>Metazoa</taxon>
        <taxon>Ecdysozoa</taxon>
        <taxon>Arthropoda</taxon>
        <taxon>Hexapoda</taxon>
        <taxon>Insecta</taxon>
        <taxon>Pterygota</taxon>
        <taxon>Neoptera</taxon>
        <taxon>Endopterygota</taxon>
        <taxon>Hymenoptera</taxon>
        <taxon>Apocrita</taxon>
        <taxon>Proctotrupomorpha</taxon>
        <taxon>Chalcidoidea</taxon>
        <taxon>Pteromalidae</taxon>
        <taxon>Pteromalinae</taxon>
        <taxon>Nasonia</taxon>
    </lineage>
</organism>
<dbReference type="InParanoid" id="A0A7M7M771"/>
<keyword evidence="4" id="KW-1185">Reference proteome</keyword>